<dbReference type="GO" id="GO:0004523">
    <property type="term" value="F:RNA-DNA hybrid ribonuclease activity"/>
    <property type="evidence" value="ECO:0007669"/>
    <property type="project" value="InterPro"/>
</dbReference>
<accession>A0AAD8VKQ9</accession>
<evidence type="ECO:0000259" key="2">
    <source>
        <dbReference type="Pfam" id="PF13456"/>
    </source>
</evidence>
<dbReference type="PANTHER" id="PTHR48475:SF2">
    <property type="entry name" value="RIBONUCLEASE H"/>
    <property type="match status" value="1"/>
</dbReference>
<name>A0AAD8VKQ9_LOLMU</name>
<dbReference type="InterPro" id="IPR012337">
    <property type="entry name" value="RNaseH-like_sf"/>
</dbReference>
<evidence type="ECO:0000313" key="4">
    <source>
        <dbReference type="Proteomes" id="UP001231189"/>
    </source>
</evidence>
<dbReference type="GO" id="GO:0003676">
    <property type="term" value="F:nucleic acid binding"/>
    <property type="evidence" value="ECO:0007669"/>
    <property type="project" value="InterPro"/>
</dbReference>
<keyword evidence="4" id="KW-1185">Reference proteome</keyword>
<feature type="domain" description="RNase H type-1" evidence="2">
    <location>
        <begin position="171"/>
        <end position="235"/>
    </location>
</feature>
<proteinExistence type="predicted"/>
<dbReference type="Pfam" id="PF13456">
    <property type="entry name" value="RVT_3"/>
    <property type="match status" value="1"/>
</dbReference>
<evidence type="ECO:0000256" key="1">
    <source>
        <dbReference type="SAM" id="MobiDB-lite"/>
    </source>
</evidence>
<reference evidence="3" key="1">
    <citation type="submission" date="2023-07" db="EMBL/GenBank/DDBJ databases">
        <title>A chromosome-level genome assembly of Lolium multiflorum.</title>
        <authorList>
            <person name="Chen Y."/>
            <person name="Copetti D."/>
            <person name="Kolliker R."/>
            <person name="Studer B."/>
        </authorList>
    </citation>
    <scope>NUCLEOTIDE SEQUENCE</scope>
    <source>
        <strain evidence="3">02402/16</strain>
        <tissue evidence="3">Leaf</tissue>
    </source>
</reference>
<organism evidence="3 4">
    <name type="scientific">Lolium multiflorum</name>
    <name type="common">Italian ryegrass</name>
    <name type="synonym">Lolium perenne subsp. multiflorum</name>
    <dbReference type="NCBI Taxonomy" id="4521"/>
    <lineage>
        <taxon>Eukaryota</taxon>
        <taxon>Viridiplantae</taxon>
        <taxon>Streptophyta</taxon>
        <taxon>Embryophyta</taxon>
        <taxon>Tracheophyta</taxon>
        <taxon>Spermatophyta</taxon>
        <taxon>Magnoliopsida</taxon>
        <taxon>Liliopsida</taxon>
        <taxon>Poales</taxon>
        <taxon>Poaceae</taxon>
        <taxon>BOP clade</taxon>
        <taxon>Pooideae</taxon>
        <taxon>Poodae</taxon>
        <taxon>Poeae</taxon>
        <taxon>Poeae Chloroplast Group 2 (Poeae type)</taxon>
        <taxon>Loliodinae</taxon>
        <taxon>Loliinae</taxon>
        <taxon>Lolium</taxon>
    </lineage>
</organism>
<dbReference type="SUPFAM" id="SSF53098">
    <property type="entry name" value="Ribonuclease H-like"/>
    <property type="match status" value="1"/>
</dbReference>
<dbReference type="InterPro" id="IPR002156">
    <property type="entry name" value="RNaseH_domain"/>
</dbReference>
<dbReference type="Gene3D" id="3.30.420.10">
    <property type="entry name" value="Ribonuclease H-like superfamily/Ribonuclease H"/>
    <property type="match status" value="1"/>
</dbReference>
<comment type="caution">
    <text evidence="3">The sequence shown here is derived from an EMBL/GenBank/DDBJ whole genome shotgun (WGS) entry which is preliminary data.</text>
</comment>
<dbReference type="AlphaFoldDB" id="A0AAD8VKQ9"/>
<dbReference type="Proteomes" id="UP001231189">
    <property type="component" value="Unassembled WGS sequence"/>
</dbReference>
<protein>
    <recommendedName>
        <fullName evidence="2">RNase H type-1 domain-containing protein</fullName>
    </recommendedName>
</protein>
<evidence type="ECO:0000313" key="3">
    <source>
        <dbReference type="EMBL" id="KAK1608901.1"/>
    </source>
</evidence>
<dbReference type="PANTHER" id="PTHR48475">
    <property type="entry name" value="RIBONUCLEASE H"/>
    <property type="match status" value="1"/>
</dbReference>
<gene>
    <name evidence="3" type="ORF">QYE76_032574</name>
</gene>
<dbReference type="InterPro" id="IPR036397">
    <property type="entry name" value="RNaseH_sf"/>
</dbReference>
<dbReference type="EMBL" id="JAUUTY010000007">
    <property type="protein sequence ID" value="KAK1608901.1"/>
    <property type="molecule type" value="Genomic_DNA"/>
</dbReference>
<feature type="region of interest" description="Disordered" evidence="1">
    <location>
        <begin position="1"/>
        <end position="41"/>
    </location>
</feature>
<sequence>MENYSLLMGDNSGDEDGGGDGSGVDGEAFRGHFPIPARRRNRDSCPPDLGFAMAAALDGFSYRGFSLPTESSASSSWWSDRKKDTSSRKLRHYFQEHPVTVVSKAPLSTILNNADATGRTAKWGIELSAFDINYKARTAIKSQILADFDADWTEAPDTNLEPEPETWVMHFNGSKQHQGSGARVTLKSPTGEELQYVLQIHFEATNNMAEYEALLYGLRIAKEIGIKHIICCGDQYGGRFKQSAKIILTTCSACVRH</sequence>